<proteinExistence type="predicted"/>
<dbReference type="Gene3D" id="1.10.510.10">
    <property type="entry name" value="Transferase(Phosphotransferase) domain 1"/>
    <property type="match status" value="1"/>
</dbReference>
<gene>
    <name evidence="2" type="ORF">FWILDA_LOCUS13628</name>
</gene>
<evidence type="ECO:0000313" key="3">
    <source>
        <dbReference type="Proteomes" id="UP001153678"/>
    </source>
</evidence>
<evidence type="ECO:0000259" key="1">
    <source>
        <dbReference type="Pfam" id="PF07714"/>
    </source>
</evidence>
<reference evidence="2" key="1">
    <citation type="submission" date="2022-08" db="EMBL/GenBank/DDBJ databases">
        <authorList>
            <person name="Kallberg Y."/>
            <person name="Tangrot J."/>
            <person name="Rosling A."/>
        </authorList>
    </citation>
    <scope>NUCLEOTIDE SEQUENCE</scope>
    <source>
        <strain evidence="2">Wild A</strain>
    </source>
</reference>
<sequence length="51" mass="5944">MDEEYDIGLAIAISQGLREKIVPDTPEEYANIYTECWDNDPNNRPSMKKIR</sequence>
<dbReference type="InterPro" id="IPR001245">
    <property type="entry name" value="Ser-Thr/Tyr_kinase_cat_dom"/>
</dbReference>
<name>A0A9W4T0W8_9GLOM</name>
<organism evidence="2 3">
    <name type="scientific">Funneliformis geosporum</name>
    <dbReference type="NCBI Taxonomy" id="1117311"/>
    <lineage>
        <taxon>Eukaryota</taxon>
        <taxon>Fungi</taxon>
        <taxon>Fungi incertae sedis</taxon>
        <taxon>Mucoromycota</taxon>
        <taxon>Glomeromycotina</taxon>
        <taxon>Glomeromycetes</taxon>
        <taxon>Glomerales</taxon>
        <taxon>Glomeraceae</taxon>
        <taxon>Funneliformis</taxon>
    </lineage>
</organism>
<dbReference type="EMBL" id="CAMKVN010005262">
    <property type="protein sequence ID" value="CAI2188534.1"/>
    <property type="molecule type" value="Genomic_DNA"/>
</dbReference>
<dbReference type="GO" id="GO:0004672">
    <property type="term" value="F:protein kinase activity"/>
    <property type="evidence" value="ECO:0007669"/>
    <property type="project" value="InterPro"/>
</dbReference>
<keyword evidence="3" id="KW-1185">Reference proteome</keyword>
<dbReference type="InterPro" id="IPR011009">
    <property type="entry name" value="Kinase-like_dom_sf"/>
</dbReference>
<comment type="caution">
    <text evidence="2">The sequence shown here is derived from an EMBL/GenBank/DDBJ whole genome shotgun (WGS) entry which is preliminary data.</text>
</comment>
<protein>
    <submittedName>
        <fullName evidence="2">9966_t:CDS:1</fullName>
    </submittedName>
</protein>
<dbReference type="Proteomes" id="UP001153678">
    <property type="component" value="Unassembled WGS sequence"/>
</dbReference>
<dbReference type="OrthoDB" id="2430791at2759"/>
<dbReference type="Pfam" id="PF07714">
    <property type="entry name" value="PK_Tyr_Ser-Thr"/>
    <property type="match status" value="1"/>
</dbReference>
<accession>A0A9W4T0W8</accession>
<evidence type="ECO:0000313" key="2">
    <source>
        <dbReference type="EMBL" id="CAI2188534.1"/>
    </source>
</evidence>
<dbReference type="SUPFAM" id="SSF56112">
    <property type="entry name" value="Protein kinase-like (PK-like)"/>
    <property type="match status" value="1"/>
</dbReference>
<dbReference type="AlphaFoldDB" id="A0A9W4T0W8"/>
<feature type="domain" description="Serine-threonine/tyrosine-protein kinase catalytic" evidence="1">
    <location>
        <begin position="12"/>
        <end position="50"/>
    </location>
</feature>